<accession>A0ABW8A1X6</accession>
<protein>
    <submittedName>
        <fullName evidence="1">Uncharacterized protein</fullName>
    </submittedName>
</protein>
<organism evidence="1 2">
    <name type="scientific">Nonomuraea indica</name>
    <dbReference type="NCBI Taxonomy" id="1581193"/>
    <lineage>
        <taxon>Bacteria</taxon>
        <taxon>Bacillati</taxon>
        <taxon>Actinomycetota</taxon>
        <taxon>Actinomycetes</taxon>
        <taxon>Streptosporangiales</taxon>
        <taxon>Streptosporangiaceae</taxon>
        <taxon>Nonomuraea</taxon>
    </lineage>
</organism>
<reference evidence="1 2" key="1">
    <citation type="submission" date="2024-10" db="EMBL/GenBank/DDBJ databases">
        <title>The Natural Products Discovery Center: Release of the First 8490 Sequenced Strains for Exploring Actinobacteria Biosynthetic Diversity.</title>
        <authorList>
            <person name="Kalkreuter E."/>
            <person name="Kautsar S.A."/>
            <person name="Yang D."/>
            <person name="Bader C.D."/>
            <person name="Teijaro C.N."/>
            <person name="Fluegel L."/>
            <person name="Davis C.M."/>
            <person name="Simpson J.R."/>
            <person name="Lauterbach L."/>
            <person name="Steele A.D."/>
            <person name="Gui C."/>
            <person name="Meng S."/>
            <person name="Li G."/>
            <person name="Viehrig K."/>
            <person name="Ye F."/>
            <person name="Su P."/>
            <person name="Kiefer A.F."/>
            <person name="Nichols A."/>
            <person name="Cepeda A.J."/>
            <person name="Yan W."/>
            <person name="Fan B."/>
            <person name="Jiang Y."/>
            <person name="Adhikari A."/>
            <person name="Zheng C.-J."/>
            <person name="Schuster L."/>
            <person name="Cowan T.M."/>
            <person name="Smanski M.J."/>
            <person name="Chevrette M.G."/>
            <person name="De Carvalho L.P.S."/>
            <person name="Shen B."/>
        </authorList>
    </citation>
    <scope>NUCLEOTIDE SEQUENCE [LARGE SCALE GENOMIC DNA]</scope>
    <source>
        <strain evidence="1 2">NPDC049503</strain>
    </source>
</reference>
<proteinExistence type="predicted"/>
<dbReference type="RefSeq" id="WP_397020155.1">
    <property type="nucleotide sequence ID" value="NZ_JBITMB010000002.1"/>
</dbReference>
<evidence type="ECO:0000313" key="1">
    <source>
        <dbReference type="EMBL" id="MFI7440428.1"/>
    </source>
</evidence>
<evidence type="ECO:0000313" key="2">
    <source>
        <dbReference type="Proteomes" id="UP001612928"/>
    </source>
</evidence>
<dbReference type="EMBL" id="JBITMB010000002">
    <property type="protein sequence ID" value="MFI7440428.1"/>
    <property type="molecule type" value="Genomic_DNA"/>
</dbReference>
<sequence>MPAIVAPPPTPPYPALACLGLLAGLCPALRAARMEPVEALR</sequence>
<keyword evidence="2" id="KW-1185">Reference proteome</keyword>
<dbReference type="Proteomes" id="UP001612928">
    <property type="component" value="Unassembled WGS sequence"/>
</dbReference>
<gene>
    <name evidence="1" type="ORF">ACIBP5_10730</name>
</gene>
<name>A0ABW8A1X6_9ACTN</name>
<comment type="caution">
    <text evidence="1">The sequence shown here is derived from an EMBL/GenBank/DDBJ whole genome shotgun (WGS) entry which is preliminary data.</text>
</comment>